<comment type="caution">
    <text evidence="2">The sequence shown here is derived from an EMBL/GenBank/DDBJ whole genome shotgun (WGS) entry which is preliminary data.</text>
</comment>
<dbReference type="Pfam" id="PF00583">
    <property type="entry name" value="Acetyltransf_1"/>
    <property type="match status" value="1"/>
</dbReference>
<evidence type="ECO:0000259" key="1">
    <source>
        <dbReference type="PROSITE" id="PS51186"/>
    </source>
</evidence>
<dbReference type="PROSITE" id="PS51186">
    <property type="entry name" value="GNAT"/>
    <property type="match status" value="1"/>
</dbReference>
<dbReference type="Proteomes" id="UP000198647">
    <property type="component" value="Unassembled WGS sequence"/>
</dbReference>
<dbReference type="RefSeq" id="WP_008590040.1">
    <property type="nucleotide sequence ID" value="NZ_FNOS01000001.1"/>
</dbReference>
<evidence type="ECO:0000313" key="3">
    <source>
        <dbReference type="Proteomes" id="UP000198647"/>
    </source>
</evidence>
<organism evidence="2 3">
    <name type="scientific">Salimicrobium album</name>
    <dbReference type="NCBI Taxonomy" id="50717"/>
    <lineage>
        <taxon>Bacteria</taxon>
        <taxon>Bacillati</taxon>
        <taxon>Bacillota</taxon>
        <taxon>Bacilli</taxon>
        <taxon>Bacillales</taxon>
        <taxon>Bacillaceae</taxon>
        <taxon>Salimicrobium</taxon>
    </lineage>
</organism>
<feature type="domain" description="N-acetyltransferase" evidence="1">
    <location>
        <begin position="3"/>
        <end position="167"/>
    </location>
</feature>
<dbReference type="Gene3D" id="3.40.630.30">
    <property type="match status" value="1"/>
</dbReference>
<dbReference type="EMBL" id="FNOS01000001">
    <property type="protein sequence ID" value="SDX44484.1"/>
    <property type="molecule type" value="Genomic_DNA"/>
</dbReference>
<dbReference type="InterPro" id="IPR016181">
    <property type="entry name" value="Acyl_CoA_acyltransferase"/>
</dbReference>
<dbReference type="SUPFAM" id="SSF55729">
    <property type="entry name" value="Acyl-CoA N-acyltransferases (Nat)"/>
    <property type="match status" value="1"/>
</dbReference>
<evidence type="ECO:0000313" key="2">
    <source>
        <dbReference type="EMBL" id="SDX44484.1"/>
    </source>
</evidence>
<gene>
    <name evidence="2" type="ORF">SAMN04488081_0540</name>
</gene>
<accession>A0A1H3BSX7</accession>
<dbReference type="PANTHER" id="PTHR43072:SF60">
    <property type="entry name" value="L-2,4-DIAMINOBUTYRIC ACID ACETYLTRANSFERASE"/>
    <property type="match status" value="1"/>
</dbReference>
<dbReference type="PANTHER" id="PTHR43072">
    <property type="entry name" value="N-ACETYLTRANSFERASE"/>
    <property type="match status" value="1"/>
</dbReference>
<keyword evidence="3" id="KW-1185">Reference proteome</keyword>
<sequence length="167" mass="19328">MDTECRLLETGDALEFLELSKELDESGNMLYAPGEREISVKEQEEMIRNVNEDRSTDLFISEENEEITGFIMLRGSALERARHCAYIALGVKESQRGKGTGKQLLRRGFRWARERGVTRLELTVLTHNAAAIHLYRQMGFKIEGEKVNSLKIEGEYINEYYMYKLLK</sequence>
<dbReference type="InterPro" id="IPR000182">
    <property type="entry name" value="GNAT_dom"/>
</dbReference>
<reference evidence="2 3" key="1">
    <citation type="submission" date="2016-10" db="EMBL/GenBank/DDBJ databases">
        <authorList>
            <person name="Varghese N."/>
            <person name="Submissions S."/>
        </authorList>
    </citation>
    <scope>NUCLEOTIDE SEQUENCE [LARGE SCALE GENOMIC DNA]</scope>
    <source>
        <strain evidence="2 3">DSM 20748</strain>
    </source>
</reference>
<protein>
    <submittedName>
        <fullName evidence="2">Protein N-acetyltransferase, RimJ/RimL family</fullName>
    </submittedName>
</protein>
<proteinExistence type="predicted"/>
<dbReference type="CDD" id="cd04301">
    <property type="entry name" value="NAT_SF"/>
    <property type="match status" value="1"/>
</dbReference>
<name>A0A1H3BSX7_9BACI</name>